<dbReference type="AlphaFoldDB" id="A0AA95H107"/>
<dbReference type="RefSeq" id="WP_280627411.1">
    <property type="nucleotide sequence ID" value="NZ_CP123521.1"/>
</dbReference>
<evidence type="ECO:0000313" key="2">
    <source>
        <dbReference type="Proteomes" id="UP001177595"/>
    </source>
</evidence>
<reference evidence="1" key="1">
    <citation type="submission" date="2023-04" db="EMBL/GenBank/DDBJ databases">
        <title>Genome dynamics across the evolutionary transition to endosymbiosis.</title>
        <authorList>
            <person name="Siozios S."/>
            <person name="Nadal-Jimenez P."/>
            <person name="Azagi T."/>
            <person name="Sprong H."/>
            <person name="Frost C.L."/>
            <person name="Parratt S.R."/>
            <person name="Taylor G."/>
            <person name="Brettell L."/>
            <person name="Lew K.C."/>
            <person name="Croft L."/>
            <person name="King K.C."/>
            <person name="Brockhurst M.A."/>
            <person name="Hypsa V."/>
            <person name="Novakova E."/>
            <person name="Darby A.C."/>
            <person name="Hurst G.D.D."/>
        </authorList>
    </citation>
    <scope>NUCLEOTIDE SEQUENCE</scope>
    <source>
        <strain evidence="1">APv</strain>
        <plasmid evidence="1">paPv17</plasmid>
    </source>
</reference>
<evidence type="ECO:0000313" key="1">
    <source>
        <dbReference type="EMBL" id="WGM04112.1"/>
    </source>
</evidence>
<geneLocation type="plasmid" evidence="1 2">
    <name>paPv17</name>
</geneLocation>
<dbReference type="Proteomes" id="UP001177595">
    <property type="component" value="Plasmid paPv17"/>
</dbReference>
<protein>
    <submittedName>
        <fullName evidence="1">Uncharacterized protein</fullName>
    </submittedName>
</protein>
<gene>
    <name evidence="1" type="ORF">QE210_21890</name>
</gene>
<name>A0AA95H107_9GAMM</name>
<dbReference type="EMBL" id="CP123521">
    <property type="protein sequence ID" value="WGM04112.1"/>
    <property type="molecule type" value="Genomic_DNA"/>
</dbReference>
<sequence>MKVENKYGIKKFIVCKMEDGAEPVFFDSEILAAEYCLRINCDVFFEIDDTNITDSDSLAQVSVKPQKVYFVDGENFKLDVFNFDEFFAMTRDILGNENCMCSECRSFFKKQLH</sequence>
<keyword evidence="1" id="KW-0614">Plasmid</keyword>
<proteinExistence type="predicted"/>
<organism evidence="1 2">
    <name type="scientific">Arsenophonus nasoniae</name>
    <name type="common">son-killer infecting Nasonia vitripennis</name>
    <dbReference type="NCBI Taxonomy" id="638"/>
    <lineage>
        <taxon>Bacteria</taxon>
        <taxon>Pseudomonadati</taxon>
        <taxon>Pseudomonadota</taxon>
        <taxon>Gammaproteobacteria</taxon>
        <taxon>Enterobacterales</taxon>
        <taxon>Morganellaceae</taxon>
        <taxon>Arsenophonus</taxon>
    </lineage>
</organism>
<accession>A0AA95H107</accession>